<feature type="zinc finger region" description="C3H1-type" evidence="1">
    <location>
        <begin position="909"/>
        <end position="936"/>
    </location>
</feature>
<dbReference type="PANTHER" id="PTHR11439:SF483">
    <property type="entry name" value="PEPTIDE SYNTHASE GLIP-LIKE, PUTATIVE (AFU_ORTHOLOGUE AFUA_3G12920)-RELATED"/>
    <property type="match status" value="1"/>
</dbReference>
<feature type="compositionally biased region" description="Low complexity" evidence="2">
    <location>
        <begin position="3292"/>
        <end position="3306"/>
    </location>
</feature>
<evidence type="ECO:0000256" key="1">
    <source>
        <dbReference type="PROSITE-ProRule" id="PRU00723"/>
    </source>
</evidence>
<feature type="compositionally biased region" description="Basic and acidic residues" evidence="2">
    <location>
        <begin position="3310"/>
        <end position="3320"/>
    </location>
</feature>
<feature type="compositionally biased region" description="Low complexity" evidence="2">
    <location>
        <begin position="126"/>
        <end position="140"/>
    </location>
</feature>
<dbReference type="InterPro" id="IPR036397">
    <property type="entry name" value="RNaseH_sf"/>
</dbReference>
<feature type="region of interest" description="Disordered" evidence="2">
    <location>
        <begin position="535"/>
        <end position="603"/>
    </location>
</feature>
<dbReference type="OrthoDB" id="449209at2759"/>
<feature type="region of interest" description="Disordered" evidence="2">
    <location>
        <begin position="77"/>
        <end position="254"/>
    </location>
</feature>
<feature type="compositionally biased region" description="Basic and acidic residues" evidence="2">
    <location>
        <begin position="1"/>
        <end position="10"/>
    </location>
</feature>
<name>A0A1Q9F3P1_SYMMI</name>
<feature type="region of interest" description="Disordered" evidence="2">
    <location>
        <begin position="284"/>
        <end position="318"/>
    </location>
</feature>
<keyword evidence="1" id="KW-0863">Zinc-finger</keyword>
<feature type="region of interest" description="Disordered" evidence="2">
    <location>
        <begin position="1656"/>
        <end position="1696"/>
    </location>
</feature>
<dbReference type="PANTHER" id="PTHR11439">
    <property type="entry name" value="GAG-POL-RELATED RETROTRANSPOSON"/>
    <property type="match status" value="1"/>
</dbReference>
<accession>A0A1Q9F3P1</accession>
<dbReference type="InterPro" id="IPR012337">
    <property type="entry name" value="RNaseH-like_sf"/>
</dbReference>
<organism evidence="4 5">
    <name type="scientific">Symbiodinium microadriaticum</name>
    <name type="common">Dinoflagellate</name>
    <name type="synonym">Zooxanthella microadriatica</name>
    <dbReference type="NCBI Taxonomy" id="2951"/>
    <lineage>
        <taxon>Eukaryota</taxon>
        <taxon>Sar</taxon>
        <taxon>Alveolata</taxon>
        <taxon>Dinophyceae</taxon>
        <taxon>Suessiales</taxon>
        <taxon>Symbiodiniaceae</taxon>
        <taxon>Symbiodinium</taxon>
    </lineage>
</organism>
<gene>
    <name evidence="4" type="primary">GIP</name>
    <name evidence="4" type="ORF">AK812_SmicGene1620</name>
</gene>
<dbReference type="SUPFAM" id="SSF53098">
    <property type="entry name" value="Ribonuclease H-like"/>
    <property type="match status" value="1"/>
</dbReference>
<evidence type="ECO:0000313" key="4">
    <source>
        <dbReference type="EMBL" id="OLQ14298.1"/>
    </source>
</evidence>
<feature type="region of interest" description="Disordered" evidence="2">
    <location>
        <begin position="837"/>
        <end position="905"/>
    </location>
</feature>
<feature type="compositionally biased region" description="Acidic residues" evidence="2">
    <location>
        <begin position="3327"/>
        <end position="3336"/>
    </location>
</feature>
<reference evidence="4 5" key="1">
    <citation type="submission" date="2016-02" db="EMBL/GenBank/DDBJ databases">
        <title>Genome analysis of coral dinoflagellate symbionts highlights evolutionary adaptations to a symbiotic lifestyle.</title>
        <authorList>
            <person name="Aranda M."/>
            <person name="Li Y."/>
            <person name="Liew Y.J."/>
            <person name="Baumgarten S."/>
            <person name="Simakov O."/>
            <person name="Wilson M."/>
            <person name="Piel J."/>
            <person name="Ashoor H."/>
            <person name="Bougouffa S."/>
            <person name="Bajic V.B."/>
            <person name="Ryu T."/>
            <person name="Ravasi T."/>
            <person name="Bayer T."/>
            <person name="Micklem G."/>
            <person name="Kim H."/>
            <person name="Bhak J."/>
            <person name="Lajeunesse T.C."/>
            <person name="Voolstra C.R."/>
        </authorList>
    </citation>
    <scope>NUCLEOTIDE SEQUENCE [LARGE SCALE GENOMIC DNA]</scope>
    <source>
        <strain evidence="4 5">CCMP2467</strain>
    </source>
</reference>
<keyword evidence="5" id="KW-1185">Reference proteome</keyword>
<feature type="compositionally biased region" description="Acidic residues" evidence="2">
    <location>
        <begin position="104"/>
        <end position="125"/>
    </location>
</feature>
<protein>
    <submittedName>
        <fullName evidence="4">Copia protein</fullName>
    </submittedName>
</protein>
<evidence type="ECO:0000259" key="3">
    <source>
        <dbReference type="PROSITE" id="PS50103"/>
    </source>
</evidence>
<dbReference type="Pfam" id="PF07727">
    <property type="entry name" value="RVT_2"/>
    <property type="match status" value="1"/>
</dbReference>
<comment type="caution">
    <text evidence="4">The sequence shown here is derived from an EMBL/GenBank/DDBJ whole genome shotgun (WGS) entry which is preliminary data.</text>
</comment>
<dbReference type="Gene3D" id="3.40.50.150">
    <property type="entry name" value="Vaccinia Virus protein VP39"/>
    <property type="match status" value="1"/>
</dbReference>
<feature type="compositionally biased region" description="Low complexity" evidence="2">
    <location>
        <begin position="544"/>
        <end position="554"/>
    </location>
</feature>
<dbReference type="EMBL" id="LSRX01000017">
    <property type="protein sequence ID" value="OLQ14298.1"/>
    <property type="molecule type" value="Genomic_DNA"/>
</dbReference>
<dbReference type="Proteomes" id="UP000186817">
    <property type="component" value="Unassembled WGS sequence"/>
</dbReference>
<feature type="compositionally biased region" description="Low complexity" evidence="2">
    <location>
        <begin position="293"/>
        <end position="304"/>
    </location>
</feature>
<dbReference type="PROSITE" id="PS50103">
    <property type="entry name" value="ZF_C3H1"/>
    <property type="match status" value="1"/>
</dbReference>
<feature type="region of interest" description="Disordered" evidence="2">
    <location>
        <begin position="3268"/>
        <end position="3336"/>
    </location>
</feature>
<evidence type="ECO:0000256" key="2">
    <source>
        <dbReference type="SAM" id="MobiDB-lite"/>
    </source>
</evidence>
<proteinExistence type="predicted"/>
<feature type="compositionally biased region" description="Basic and acidic residues" evidence="2">
    <location>
        <begin position="866"/>
        <end position="905"/>
    </location>
</feature>
<keyword evidence="1" id="KW-0862">Zinc</keyword>
<dbReference type="InterPro" id="IPR000571">
    <property type="entry name" value="Znf_CCCH"/>
</dbReference>
<feature type="region of interest" description="Disordered" evidence="2">
    <location>
        <begin position="1"/>
        <end position="52"/>
    </location>
</feature>
<dbReference type="GO" id="GO:0003676">
    <property type="term" value="F:nucleic acid binding"/>
    <property type="evidence" value="ECO:0007669"/>
    <property type="project" value="InterPro"/>
</dbReference>
<feature type="compositionally biased region" description="Polar residues" evidence="2">
    <location>
        <begin position="1247"/>
        <end position="1257"/>
    </location>
</feature>
<keyword evidence="1" id="KW-0479">Metal-binding</keyword>
<feature type="domain" description="C3H1-type" evidence="3">
    <location>
        <begin position="909"/>
        <end position="936"/>
    </location>
</feature>
<dbReference type="GO" id="GO:0008270">
    <property type="term" value="F:zinc ion binding"/>
    <property type="evidence" value="ECO:0007669"/>
    <property type="project" value="UniProtKB-KW"/>
</dbReference>
<dbReference type="CDD" id="cd09272">
    <property type="entry name" value="RNase_HI_RT_Ty1"/>
    <property type="match status" value="1"/>
</dbReference>
<dbReference type="InterPro" id="IPR029063">
    <property type="entry name" value="SAM-dependent_MTases_sf"/>
</dbReference>
<dbReference type="Gene3D" id="3.30.420.10">
    <property type="entry name" value="Ribonuclease H-like superfamily/Ribonuclease H"/>
    <property type="match status" value="1"/>
</dbReference>
<sequence>MADNPKRQKLDPSGVPFATRARGGKKARRAEARAQDTEAGLRVPQEGWSEEKRAAWARLQDVQSRRRQLLKLEEEARDAFKKASAEDVGESLPSAPRGSGSGDLEGDLEEQVEVEVGPEGEEEGEGIYSAASVGASGAYSEQALGKPKPSSGESRGRTRSPKPTASRSSGEAPEAEAQDPQQVSKYIVTVPKHGKKRKESSPKATSPKQVPKKAPDQKKDPGQQQQTITKSTGEVVLAPRPKSRPKAAVEVEDPRPKVTLKPASTRAPLRVPVLAAEVEEQELRPAKGSLSDPASAIPIKAAPAVPAPKPGKGKQGETPAAQSIRLVFDFHGVLDLDQVECLRRGRKTFESQGQVHGHTAALLCDFLQQNPLAEVLILTYIGRFSTEKRNNVLEAIKKLARGFQDKQVTNKISIIICDTREAKAIITQPLSPYIAADDTYDIVADYARSSAVHRPIWFDTLFDPRQPVSMETGTSEDALVLPQGAQALQAVVQARGEAEAMVNETRIKNLEEEFRSLRDIVQDLWINQESWNQWPEAESPQHGSSTPQAPTNSNPNPPPAATSVPTQAFRLDSGSEDEDKGVGAPERSGTPAPAEEDVESSHVKQKDLHYMKFPALPESAGAFRAWRNSIVPMLAAFDRSPNGSVSEWILKALRARSETAILELHNSSDPYPRLDRVLAGALTKPEHLKSHFGLKFQSYIEDCESCSRPLRGRVLLNFVAREFDADSTYGTVVSELELFSLPAPEGSMQSLKAWRDKVRYILSQLPTADRPSEKLLSKWIFERLKKVGLMRRHTDRVRDSPEGAPERSFDWLWSRLERTILEGQQDQNLLSIQEALRKGPKKETPGVPAPTDKNGKPKGGKPGTGKGKDKDKGKGNGTPNKDKDKDRNKDKSGKDKGKGKKDDPLFQKAKEEGVCIFFQKDKCTRGDSCPFKHEKITVPGAPAPQAKAKAAAAKATPKAAAVALVVAALTSGATANSVGSSCTLDVIGDTGAGEHLGSKEAFLSQGVSSSVVDQFCGTSSSHIAFETGGGKKHSNQSIGVWSESLKNVANMFMLKSCPLVYSIGQFVMNQGYSFFWPSGELPYLIPPHVDYKMEVDADECRVADRVEHCVPIFKERVELISGMPAGPLVPLVPPDFIKKASETSGWESFGGSRLCTTPNPETFQVGEDHSKPLRNTWLHTAKDQWFEVENQVKWQELECMDASLPFAADLMVTEFHNGPPPPSGESAKLAVPREPAQRAVPEGKVEAQSNSAANQDQNSDEEWVEDLEPNHFLTHYPKSRKCNICLQAKLTGFYHRRRPNQSESLQDARNAEEPDGPCQRIAVDHMFVYDQPADGDEVVSFVCRDRFSGLVWAYPAESKDSEEVENSLRHFCGRKSPIVSVASDCAPEILKAVRELGFNSEPSVPGDPLHNPFAESTIRTLKQGTRTLLLQSGLGERFWKYAQRCFAFHCNVTLEPPKVIQDLAKEREAECASTRFEAHLGYSYEGYLIPFGALVWYKNKDAATFAPRGEASLYMGPSIIDGLRHKGVHLVAPVERIREGDFSIVATKELAVPNGKWSFPLARAKRLDEDNPHHRLPPSESFVAPPGEFEQPLAVADGDLETQTVTRHRSITKLRIATHGKTPKCEGCKSGSYNHSPACRKRFDELLDLHEPLTKLTAAETAEDEELEQDYRPPPEPEPPAFTGPGSGGSGTAQSSSGLTACVDLLLSPGGGVVDEGLAQKLFSSLPQESAFALPAATRRELEKESVGACVVEFCCSPDSNLRRVTKEFGVEYLGLSRDFVDLTDPQQVAQIELWMTEQATQHKVLHLIGSLPTLDKHKRNTRNSETLLVRHFTKLAEVASCSGGTVTFEWPRDYVGWRDPLVLQLVASFDLHLSYPTGCGFRLRVGDKRPLMAWCVASSSHRLTTEFSRRECSCEHKHPELDEHEEFKARFYNRAMATVILGALCPTVVHDHVPALPVVPRTSETSEHVQREIPGMPGFQESFGLVTKSLSRKELLASKEALEAIRKEGEKLRRKDTWDDSSAIEPDQLCEQAKKSGTKLHIADAMTIAGIKNYEMPADKQVYKGRVVYRGDAVRDERGSPALFQALHSLPTNIQAINLTLFLGMLSTFVVQAADACQAFLQAPLKTSVPTWVVLPPELWLPQWKGKFRRVAVKLRKALYGHPDAPAFWQVHLEGILTSKLQATVVEGFPSVFWIPSLRVLVTIYVDDILAAGRPESLKEFWAQLSKHIEIEAPSDVDRFLGRYHHFQDADTVFLHMGDYAKQAIDLYASLPGAKPLKAADSPYVSEGSLTLEDWEVRGELAQSSAKILMKLLWYARLCRPDLAHAISTLAAQSTSWTKNSDKQTHRLMCFVSHTMDVGLKGVVKDSLDQCVLDLYVDADLAGCVHTAKSTSGLWLQVSGPKGTQFPIAWASRRQGAVSRSTTEAELISLAEGLFVEALPVQDLLSKVAERVVPLVVHEDNEAVIKVIEAGYSVKLRGLLRTHKLSIASISDFVKTHKNEILIKYTNTKEQLADLFTKAMARLPFQDLTRRLGLTKVLQLPVAPRPPPSAADQPGHVWHPPGVIFGCLKKEHYAQGRKVPAWEDWGLGDRKVPCRLVIRALAGRWILWKAMQQRQESWILADGDDSHLFNAFLGAMDFYNFDALEPEGSFPNLRLLYAHARTSIGFFPPFSLRSVHVHLPWAERASKPKRAALISPKFIVDASNVLEARGEFHIAQDFEQAWNWHQKEGGELQMAGHALDQGAAERRHVAAMVCSAISARAQVRSNEHPMWRAFLKTLSPEYKIPQRQRIWSLIKELDEAISCKLRELLSDASQMWFLTSDGATSKGEGLLSIDCRNSHGDCYNLALINGEWRKQDAVWIKQQLKVAHPARTQLALAGKHSISLRKSYESHERAHKAQKVILKRKRARAFVTGAQKHAVSAGKLRRLRKLRVIRRTRFNSRVQVLDSFLLNTPLMRKVIAAPAFAATMQADNARKQKRVDEAMKAWSHDATYHRARRALIVGAPCAVPGPVARKTHRFALLPCAFLQVLTRRVGGADFFKAHAAWLRARNDIIKAVADHDFVDHPRKETEAVLQSRRNAIAEILDKRSEAYCTAAHKAAFVLDPRLQNYVNDPDADEELGFSFTQARQDAAYVLNSEYLPKFFSAPAQVRQAQSAVRNYLAHSGPFKNVTWPDKSASVADVVGFFETGQPSWFLRELGLHFGALAGSQGMSERTWATLSRQAQPIRARLIYPAKKRLLNIAANWKLLYPDLAPMPPEKKRRRLDFEIPTIASRRAGPSEPAAEGPQRCDESCSSTSSSSSSSSSSNVREIPDQSEHEDQGFPGDSLVDDLDCSDAPEEAVAASALRALGLEP</sequence>
<feature type="region of interest" description="Disordered" evidence="2">
    <location>
        <begin position="1297"/>
        <end position="1316"/>
    </location>
</feature>
<feature type="region of interest" description="Disordered" evidence="2">
    <location>
        <begin position="1215"/>
        <end position="1263"/>
    </location>
</feature>
<dbReference type="InterPro" id="IPR013103">
    <property type="entry name" value="RVT_2"/>
</dbReference>
<evidence type="ECO:0000313" key="5">
    <source>
        <dbReference type="Proteomes" id="UP000186817"/>
    </source>
</evidence>